<keyword evidence="2" id="KW-0449">Lipoprotein</keyword>
<dbReference type="Pfam" id="PF14099">
    <property type="entry name" value="Polysacc_lyase"/>
    <property type="match status" value="1"/>
</dbReference>
<dbReference type="Proteomes" id="UP000008898">
    <property type="component" value="Chromosome"/>
</dbReference>
<dbReference type="EMBL" id="FP476056">
    <property type="protein sequence ID" value="CAZ96068.1"/>
    <property type="molecule type" value="Genomic_DNA"/>
</dbReference>
<evidence type="ECO:0000313" key="3">
    <source>
        <dbReference type="Proteomes" id="UP000008898"/>
    </source>
</evidence>
<organism evidence="2 3">
    <name type="scientific">Zobellia galactanivorans (strain DSM 12802 / CCUG 47099 / CIP 106680 / NCIMB 13871 / Dsij)</name>
    <dbReference type="NCBI Taxonomy" id="63186"/>
    <lineage>
        <taxon>Bacteria</taxon>
        <taxon>Pseudomonadati</taxon>
        <taxon>Bacteroidota</taxon>
        <taxon>Flavobacteriia</taxon>
        <taxon>Flavobacteriales</taxon>
        <taxon>Flavobacteriaceae</taxon>
        <taxon>Zobellia</taxon>
    </lineage>
</organism>
<proteinExistence type="predicted"/>
<accession>G0L5A1</accession>
<dbReference type="InterPro" id="IPR025975">
    <property type="entry name" value="Polysacc_lyase"/>
</dbReference>
<evidence type="ECO:0000256" key="1">
    <source>
        <dbReference type="SAM" id="MobiDB-lite"/>
    </source>
</evidence>
<dbReference type="HOGENOM" id="CLU_796815_0_0_10"/>
<evidence type="ECO:0000313" key="2">
    <source>
        <dbReference type="EMBL" id="CAZ96068.1"/>
    </source>
</evidence>
<reference evidence="2 3" key="2">
    <citation type="journal article" date="2012" name="Environ. Microbiol.">
        <title>Characterization of the first alginolytic operons in a marine bacterium: from their emergence in marine Flavobacteriia to their independent transfers to marine Proteobacteria and human gut Bacteroides.</title>
        <authorList>
            <person name="Thomas F."/>
            <person name="Barbeyron T."/>
            <person name="Tonon T."/>
            <person name="Genicot S."/>
            <person name="Czjzek M."/>
            <person name="Michel G."/>
        </authorList>
    </citation>
    <scope>NUCLEOTIDE SEQUENCE [LARGE SCALE GENOMIC DNA]</scope>
    <source>
        <strain evidence="3">DSM 12802 / CCUG 47099 / CIP 106680 / NCIMB 13871 / Dsij</strain>
    </source>
</reference>
<sequence length="348" mass="39460">MKSSIARFYRIQMIVLLPLFFIFSWSCSDEDLLQDTLVSTNKPSIDISSENITGTKSDSVEQQQNTSRLPETENLPCSTGSKSADESGAKVWCWDNISVPEEGFFDNHKLFISSHCSLGMVKEREGRLYFKVNPTTPTAPATCGAEFNYRAEIREHPSDVDYPVGTEQWWGFDYKFGDDYVPDELPWILWQTHGSFSNPASPMTNLQLAPTNYNGSVNPVGELFVVNNTPATGRKFTPVGIIPKAGQTLKIVIHLVWGDEGNGLYEVWIDGVQVYRKQERTVYTEQPYGGYWKIGIYKWRWKTDENVLASVQRNISELNTSIGTLRTIMRKPQDLDYGVDAYSLVFPD</sequence>
<protein>
    <submittedName>
        <fullName evidence="2">Conserved hypothetical lipoprotein</fullName>
    </submittedName>
</protein>
<keyword evidence="3" id="KW-1185">Reference proteome</keyword>
<dbReference type="KEGG" id="zga:ZOBELLIA_1990"/>
<dbReference type="Gene3D" id="2.60.120.200">
    <property type="match status" value="1"/>
</dbReference>
<reference evidence="3" key="1">
    <citation type="submission" date="2009-07" db="EMBL/GenBank/DDBJ databases">
        <title>Complete genome sequence of Zobellia galactanivorans Dsij.</title>
        <authorList>
            <consortium name="Genoscope - CEA"/>
        </authorList>
    </citation>
    <scope>NUCLEOTIDE SEQUENCE [LARGE SCALE GENOMIC DNA]</scope>
    <source>
        <strain evidence="3">DSM 12802 / CCUG 47099 / CIP 106680 / NCIMB 13871 / Dsij</strain>
    </source>
</reference>
<feature type="compositionally biased region" description="Polar residues" evidence="1">
    <location>
        <begin position="48"/>
        <end position="82"/>
    </location>
</feature>
<feature type="region of interest" description="Disordered" evidence="1">
    <location>
        <begin position="48"/>
        <end position="85"/>
    </location>
</feature>
<name>G0L5A1_ZOBGA</name>
<gene>
    <name evidence="2" type="ordered locus">zobellia_1990</name>
</gene>
<dbReference type="AlphaFoldDB" id="G0L5A1"/>